<dbReference type="CDD" id="cd17535">
    <property type="entry name" value="REC_NarL-like"/>
    <property type="match status" value="1"/>
</dbReference>
<dbReference type="Proteomes" id="UP000050509">
    <property type="component" value="Unassembled WGS sequence"/>
</dbReference>
<dbReference type="GO" id="GO:0003677">
    <property type="term" value="F:DNA binding"/>
    <property type="evidence" value="ECO:0007669"/>
    <property type="project" value="UniProtKB-KW"/>
</dbReference>
<dbReference type="SUPFAM" id="SSF52172">
    <property type="entry name" value="CheY-like"/>
    <property type="match status" value="1"/>
</dbReference>
<organism evidence="6 7">
    <name type="scientific">Kouleothrix aurantiaca</name>
    <dbReference type="NCBI Taxonomy" id="186479"/>
    <lineage>
        <taxon>Bacteria</taxon>
        <taxon>Bacillati</taxon>
        <taxon>Chloroflexota</taxon>
        <taxon>Chloroflexia</taxon>
        <taxon>Chloroflexales</taxon>
        <taxon>Roseiflexineae</taxon>
        <taxon>Roseiflexaceae</taxon>
        <taxon>Kouleothrix</taxon>
    </lineage>
</organism>
<evidence type="ECO:0008006" key="8">
    <source>
        <dbReference type="Google" id="ProtNLM"/>
    </source>
</evidence>
<dbReference type="PROSITE" id="PS50110">
    <property type="entry name" value="RESPONSE_REGULATORY"/>
    <property type="match status" value="1"/>
</dbReference>
<evidence type="ECO:0000256" key="2">
    <source>
        <dbReference type="ARBA" id="ARBA00023125"/>
    </source>
</evidence>
<dbReference type="InterPro" id="IPR016032">
    <property type="entry name" value="Sig_transdc_resp-reg_C-effctor"/>
</dbReference>
<dbReference type="AlphaFoldDB" id="A0A0P9F8Q5"/>
<dbReference type="InterPro" id="IPR058245">
    <property type="entry name" value="NreC/VraR/RcsB-like_REC"/>
</dbReference>
<dbReference type="CDD" id="cd06170">
    <property type="entry name" value="LuxR_C_like"/>
    <property type="match status" value="1"/>
</dbReference>
<dbReference type="SMART" id="SM00448">
    <property type="entry name" value="REC"/>
    <property type="match status" value="1"/>
</dbReference>
<keyword evidence="1 3" id="KW-0597">Phosphoprotein</keyword>
<proteinExistence type="predicted"/>
<feature type="domain" description="Response regulatory" evidence="5">
    <location>
        <begin position="5"/>
        <end position="121"/>
    </location>
</feature>
<comment type="caution">
    <text evidence="6">The sequence shown here is derived from an EMBL/GenBank/DDBJ whole genome shotgun (WGS) entry which is preliminary data.</text>
</comment>
<evidence type="ECO:0000313" key="6">
    <source>
        <dbReference type="EMBL" id="KPV52969.1"/>
    </source>
</evidence>
<dbReference type="PRINTS" id="PR00038">
    <property type="entry name" value="HTHLUXR"/>
</dbReference>
<dbReference type="Pfam" id="PF00196">
    <property type="entry name" value="GerE"/>
    <property type="match status" value="1"/>
</dbReference>
<dbReference type="PANTHER" id="PTHR43214">
    <property type="entry name" value="TWO-COMPONENT RESPONSE REGULATOR"/>
    <property type="match status" value="1"/>
</dbReference>
<dbReference type="InterPro" id="IPR000792">
    <property type="entry name" value="Tscrpt_reg_LuxR_C"/>
</dbReference>
<dbReference type="PROSITE" id="PS50043">
    <property type="entry name" value="HTH_LUXR_2"/>
    <property type="match status" value="1"/>
</dbReference>
<feature type="domain" description="HTH luxR-type" evidence="4">
    <location>
        <begin position="146"/>
        <end position="211"/>
    </location>
</feature>
<keyword evidence="7" id="KW-1185">Reference proteome</keyword>
<dbReference type="InterPro" id="IPR011006">
    <property type="entry name" value="CheY-like_superfamily"/>
</dbReference>
<evidence type="ECO:0000256" key="3">
    <source>
        <dbReference type="PROSITE-ProRule" id="PRU00169"/>
    </source>
</evidence>
<dbReference type="Pfam" id="PF00072">
    <property type="entry name" value="Response_reg"/>
    <property type="match status" value="1"/>
</dbReference>
<feature type="modified residue" description="4-aspartylphosphate" evidence="3">
    <location>
        <position position="56"/>
    </location>
</feature>
<sequence>MNSISIVLVDDHAVLRHGLRSLLDREAGCAVVGEASGGPAALDLAARLHPDVIVIDLMMPGMSGLEVMRQLRERAPRTRIVVLSMHADAVYVREALRAGAVGYVLKEAPSAELVEAVREAALGRRYLSHALEEHLQSDVEPIGVSVDDPYDLLSESERTVLKLAAQGHTAAEIARQLSLSTRTVETYRTNLLHKLDLKNTAELVRYAIKRGIISIE</sequence>
<dbReference type="SUPFAM" id="SSF46894">
    <property type="entry name" value="C-terminal effector domain of the bipartite response regulators"/>
    <property type="match status" value="1"/>
</dbReference>
<evidence type="ECO:0000259" key="4">
    <source>
        <dbReference type="PROSITE" id="PS50043"/>
    </source>
</evidence>
<dbReference type="PANTHER" id="PTHR43214:SF43">
    <property type="entry name" value="TWO-COMPONENT RESPONSE REGULATOR"/>
    <property type="match status" value="1"/>
</dbReference>
<dbReference type="GO" id="GO:0006355">
    <property type="term" value="P:regulation of DNA-templated transcription"/>
    <property type="evidence" value="ECO:0007669"/>
    <property type="project" value="InterPro"/>
</dbReference>
<dbReference type="Gene3D" id="3.40.50.2300">
    <property type="match status" value="1"/>
</dbReference>
<dbReference type="SMART" id="SM00421">
    <property type="entry name" value="HTH_LUXR"/>
    <property type="match status" value="1"/>
</dbReference>
<accession>A0A0P9F8Q5</accession>
<evidence type="ECO:0000313" key="7">
    <source>
        <dbReference type="Proteomes" id="UP000050509"/>
    </source>
</evidence>
<dbReference type="PROSITE" id="PS00622">
    <property type="entry name" value="HTH_LUXR_1"/>
    <property type="match status" value="1"/>
</dbReference>
<dbReference type="EMBL" id="LJCR01000379">
    <property type="protein sequence ID" value="KPV52969.1"/>
    <property type="molecule type" value="Genomic_DNA"/>
</dbReference>
<evidence type="ECO:0000256" key="1">
    <source>
        <dbReference type="ARBA" id="ARBA00022553"/>
    </source>
</evidence>
<name>A0A0P9F8Q5_9CHLR</name>
<dbReference type="InterPro" id="IPR039420">
    <property type="entry name" value="WalR-like"/>
</dbReference>
<keyword evidence="2" id="KW-0238">DNA-binding</keyword>
<reference evidence="6 7" key="1">
    <citation type="submission" date="2015-09" db="EMBL/GenBank/DDBJ databases">
        <title>Draft genome sequence of Kouleothrix aurantiaca JCM 19913.</title>
        <authorList>
            <person name="Hemp J."/>
        </authorList>
    </citation>
    <scope>NUCLEOTIDE SEQUENCE [LARGE SCALE GENOMIC DNA]</scope>
    <source>
        <strain evidence="6 7">COM-B</strain>
    </source>
</reference>
<dbReference type="InterPro" id="IPR001789">
    <property type="entry name" value="Sig_transdc_resp-reg_receiver"/>
</dbReference>
<protein>
    <recommendedName>
        <fullName evidence="8">LuxR family transcriptional regulator</fullName>
    </recommendedName>
</protein>
<dbReference type="GO" id="GO:0000160">
    <property type="term" value="P:phosphorelay signal transduction system"/>
    <property type="evidence" value="ECO:0007669"/>
    <property type="project" value="InterPro"/>
</dbReference>
<gene>
    <name evidence="6" type="ORF">SE17_12330</name>
</gene>
<evidence type="ECO:0000259" key="5">
    <source>
        <dbReference type="PROSITE" id="PS50110"/>
    </source>
</evidence>